<proteinExistence type="predicted"/>
<dbReference type="Proteomes" id="UP000221011">
    <property type="component" value="Chromosome"/>
</dbReference>
<dbReference type="AlphaFoldDB" id="A0A291QKK1"/>
<evidence type="ECO:0000313" key="2">
    <source>
        <dbReference type="Proteomes" id="UP000221011"/>
    </source>
</evidence>
<accession>A0A291QKK1</accession>
<keyword evidence="2" id="KW-1185">Reference proteome</keyword>
<gene>
    <name evidence="1" type="ORF">KY5_6986</name>
</gene>
<dbReference type="InterPro" id="IPR016084">
    <property type="entry name" value="Haem_Oase-like_multi-hlx"/>
</dbReference>
<dbReference type="Pfam" id="PF14518">
    <property type="entry name" value="Haem_oxygenas_2"/>
    <property type="match status" value="1"/>
</dbReference>
<sequence>MSGAGARVDAALGLLMPSLHATLDRVWEVPEPDRIYPEFLVTTHHIIRASVPLMTVARARCAELARHGADPVAEALIPYWEHHIAEERGHDTWVCEDLAALGHDPGRVWRRIPSGAVARLCGVPYLWIGRQHPVCLLGYQAVLEGSPPRPDVAEVLGARTGHPRAAFRTLARHAAADVGHGAELLGLLDELPLGERLSTAVVRSALHTVRSVVRVFEELVQPYAPATPLGSEGAR</sequence>
<evidence type="ECO:0000313" key="1">
    <source>
        <dbReference type="EMBL" id="ATL32004.1"/>
    </source>
</evidence>
<name>A0A291QKK1_9ACTN</name>
<dbReference type="RefSeq" id="WP_234363020.1">
    <property type="nucleotide sequence ID" value="NZ_CP022685.1"/>
</dbReference>
<reference evidence="1 2" key="1">
    <citation type="submission" date="2017-08" db="EMBL/GenBank/DDBJ databases">
        <title>Complete Genome Sequence of Streptomyces formicae KY5, the formicamycin producer.</title>
        <authorList>
            <person name="Holmes N.A."/>
            <person name="Devine R."/>
            <person name="Qin Z."/>
            <person name="Seipke R.F."/>
            <person name="Wilkinson B."/>
            <person name="Hutchings M.I."/>
        </authorList>
    </citation>
    <scope>NUCLEOTIDE SEQUENCE [LARGE SCALE GENOMIC DNA]</scope>
    <source>
        <strain evidence="1 2">KY5</strain>
    </source>
</reference>
<dbReference type="SUPFAM" id="SSF48613">
    <property type="entry name" value="Heme oxygenase-like"/>
    <property type="match status" value="1"/>
</dbReference>
<dbReference type="EMBL" id="CP022685">
    <property type="protein sequence ID" value="ATL32004.1"/>
    <property type="molecule type" value="Genomic_DNA"/>
</dbReference>
<protein>
    <submittedName>
        <fullName evidence="1">Acyl-CoA long-chain enzyme transcriptional related heme family</fullName>
    </submittedName>
</protein>
<dbReference type="Gene3D" id="1.20.910.10">
    <property type="entry name" value="Heme oxygenase-like"/>
    <property type="match status" value="1"/>
</dbReference>
<dbReference type="KEGG" id="sfk:KY5_6986"/>
<organism evidence="1 2">
    <name type="scientific">Streptomyces formicae</name>
    <dbReference type="NCBI Taxonomy" id="1616117"/>
    <lineage>
        <taxon>Bacteria</taxon>
        <taxon>Bacillati</taxon>
        <taxon>Actinomycetota</taxon>
        <taxon>Actinomycetes</taxon>
        <taxon>Kitasatosporales</taxon>
        <taxon>Streptomycetaceae</taxon>
        <taxon>Streptomyces</taxon>
    </lineage>
</organism>